<reference evidence="15" key="1">
    <citation type="submission" date="2012-12" db="EMBL/GenBank/DDBJ databases">
        <authorList>
            <person name="Hellsten U."/>
            <person name="Grimwood J."/>
            <person name="Chapman J.A."/>
            <person name="Shapiro H."/>
            <person name="Aerts A."/>
            <person name="Otillar R.P."/>
            <person name="Terry A.Y."/>
            <person name="Boore J.L."/>
            <person name="Simakov O."/>
            <person name="Marletaz F."/>
            <person name="Cho S.-J."/>
            <person name="Edsinger-Gonzales E."/>
            <person name="Havlak P."/>
            <person name="Kuo D.-H."/>
            <person name="Larsson T."/>
            <person name="Lv J."/>
            <person name="Arendt D."/>
            <person name="Savage R."/>
            <person name="Osoegawa K."/>
            <person name="de Jong P."/>
            <person name="Lindberg D.R."/>
            <person name="Seaver E.C."/>
            <person name="Weisblat D.A."/>
            <person name="Putnam N.H."/>
            <person name="Grigoriev I.V."/>
            <person name="Rokhsar D.S."/>
        </authorList>
    </citation>
    <scope>NUCLEOTIDE SEQUENCE</scope>
</reference>
<dbReference type="HOGENOM" id="CLU_009579_31_2_1"/>
<dbReference type="InParanoid" id="T1FWX6"/>
<keyword evidence="8 10" id="KW-0675">Receptor</keyword>
<name>T1FWX6_HELRO</name>
<dbReference type="PRINTS" id="PR00237">
    <property type="entry name" value="GPCRRHODOPSN"/>
</dbReference>
<reference evidence="14" key="3">
    <citation type="submission" date="2015-06" db="UniProtKB">
        <authorList>
            <consortium name="EnsemblMetazoa"/>
        </authorList>
    </citation>
    <scope>IDENTIFICATION</scope>
</reference>
<accession>T1FWX6</accession>
<dbReference type="GO" id="GO:0016907">
    <property type="term" value="F:G protein-coupled acetylcholine receptor activity"/>
    <property type="evidence" value="ECO:0007669"/>
    <property type="project" value="InterPro"/>
</dbReference>
<evidence type="ECO:0000259" key="12">
    <source>
        <dbReference type="PROSITE" id="PS50262"/>
    </source>
</evidence>
<dbReference type="PROSITE" id="PS00237">
    <property type="entry name" value="G_PROTEIN_RECEP_F1_1"/>
    <property type="match status" value="1"/>
</dbReference>
<evidence type="ECO:0000256" key="5">
    <source>
        <dbReference type="ARBA" id="ARBA00023040"/>
    </source>
</evidence>
<dbReference type="InterPro" id="IPR000276">
    <property type="entry name" value="GPCR_Rhodpsn"/>
</dbReference>
<dbReference type="PROSITE" id="PS50262">
    <property type="entry name" value="G_PROTEIN_RECEP_F1_2"/>
    <property type="match status" value="1"/>
</dbReference>
<comment type="subcellular location">
    <subcellularLocation>
        <location evidence="1">Cell membrane</location>
        <topology evidence="1">Multi-pass membrane protein</topology>
    </subcellularLocation>
</comment>
<keyword evidence="7" id="KW-1015">Disulfide bond</keyword>
<dbReference type="GO" id="GO:0045202">
    <property type="term" value="C:synapse"/>
    <property type="evidence" value="ECO:0007669"/>
    <property type="project" value="GOC"/>
</dbReference>
<dbReference type="InterPro" id="IPR017452">
    <property type="entry name" value="GPCR_Rhodpsn_7TM"/>
</dbReference>
<keyword evidence="3 10" id="KW-0812">Transmembrane</keyword>
<protein>
    <recommendedName>
        <fullName evidence="12">G-protein coupled receptors family 1 profile domain-containing protein</fullName>
    </recommendedName>
</protein>
<evidence type="ECO:0000313" key="13">
    <source>
        <dbReference type="EMBL" id="ESO12184.1"/>
    </source>
</evidence>
<dbReference type="Proteomes" id="UP000015101">
    <property type="component" value="Unassembled WGS sequence"/>
</dbReference>
<evidence type="ECO:0000256" key="6">
    <source>
        <dbReference type="ARBA" id="ARBA00023136"/>
    </source>
</evidence>
<dbReference type="OrthoDB" id="10071887at2759"/>
<feature type="domain" description="G-protein coupled receptors family 1 profile" evidence="12">
    <location>
        <begin position="45"/>
        <end position="236"/>
    </location>
</feature>
<reference evidence="13 15" key="2">
    <citation type="journal article" date="2013" name="Nature">
        <title>Insights into bilaterian evolution from three spiralian genomes.</title>
        <authorList>
            <person name="Simakov O."/>
            <person name="Marletaz F."/>
            <person name="Cho S.J."/>
            <person name="Edsinger-Gonzales E."/>
            <person name="Havlak P."/>
            <person name="Hellsten U."/>
            <person name="Kuo D.H."/>
            <person name="Larsson T."/>
            <person name="Lv J."/>
            <person name="Arendt D."/>
            <person name="Savage R."/>
            <person name="Osoegawa K."/>
            <person name="de Jong P."/>
            <person name="Grimwood J."/>
            <person name="Chapman J.A."/>
            <person name="Shapiro H."/>
            <person name="Aerts A."/>
            <person name="Otillar R.P."/>
            <person name="Terry A.Y."/>
            <person name="Boore J.L."/>
            <person name="Grigoriev I.V."/>
            <person name="Lindberg D.R."/>
            <person name="Seaver E.C."/>
            <person name="Weisblat D.A."/>
            <person name="Putnam N.H."/>
            <person name="Rokhsar D.S."/>
        </authorList>
    </citation>
    <scope>NUCLEOTIDE SEQUENCE</scope>
</reference>
<dbReference type="GO" id="GO:0004930">
    <property type="term" value="F:G protein-coupled receptor activity"/>
    <property type="evidence" value="ECO:0000318"/>
    <property type="project" value="GO_Central"/>
</dbReference>
<dbReference type="OMA" id="WVTIVIM"/>
<dbReference type="InterPro" id="IPR000995">
    <property type="entry name" value="Musac_Ach_rcpt"/>
</dbReference>
<keyword evidence="15" id="KW-1185">Reference proteome</keyword>
<gene>
    <name evidence="14" type="primary">20213324</name>
    <name evidence="13" type="ORF">HELRODRAFT_62237</name>
</gene>
<evidence type="ECO:0000256" key="7">
    <source>
        <dbReference type="ARBA" id="ARBA00023157"/>
    </source>
</evidence>
<feature type="transmembrane region" description="Helical" evidence="11">
    <location>
        <begin position="200"/>
        <end position="222"/>
    </location>
</feature>
<evidence type="ECO:0000256" key="2">
    <source>
        <dbReference type="ARBA" id="ARBA00022475"/>
    </source>
</evidence>
<dbReference type="PANTHER" id="PTHR24247:SF191">
    <property type="entry name" value="MUSCARINIC ACETYLCHOLINE RECEPTOR, B-TYPE, ISOFORM A"/>
    <property type="match status" value="1"/>
</dbReference>
<evidence type="ECO:0000313" key="14">
    <source>
        <dbReference type="EnsemblMetazoa" id="HelroP62237"/>
    </source>
</evidence>
<sequence length="236" mass="26701">MNSDNNESFNLTTTKPSTNIPYYGLALTVILATIAGIMSIVTIAGNVVVLMSFLLERSIRQPPNYFIASLAVSDLLIGAVSIPFYAAYLLAGQRWLIGEFLCDLWLSIDYSACLCSIYTVFCITVDRFCSVKIPAKYRAWRTGRKVLIIIIVIWTFPVVVFFTSIFGWQYFTGKRDLKEGECEVQYLKNAVFNSLLQIGYFWVTIVIMIGLYVGIYMVVLGLQKKSEEKRKKIANL</sequence>
<evidence type="ECO:0000256" key="10">
    <source>
        <dbReference type="RuleBase" id="RU000688"/>
    </source>
</evidence>
<evidence type="ECO:0000256" key="1">
    <source>
        <dbReference type="ARBA" id="ARBA00004651"/>
    </source>
</evidence>
<dbReference type="GO" id="GO:0043410">
    <property type="term" value="P:positive regulation of MAPK cascade"/>
    <property type="evidence" value="ECO:0000318"/>
    <property type="project" value="GO_Central"/>
</dbReference>
<keyword evidence="9 10" id="KW-0807">Transducer</keyword>
<feature type="transmembrane region" description="Helical" evidence="11">
    <location>
        <begin position="146"/>
        <end position="171"/>
    </location>
</feature>
<dbReference type="RefSeq" id="XP_009008904.1">
    <property type="nucleotide sequence ID" value="XM_009010656.1"/>
</dbReference>
<feature type="transmembrane region" description="Helical" evidence="11">
    <location>
        <begin position="108"/>
        <end position="125"/>
    </location>
</feature>
<dbReference type="SUPFAM" id="SSF81321">
    <property type="entry name" value="Family A G protein-coupled receptor-like"/>
    <property type="match status" value="1"/>
</dbReference>
<dbReference type="AlphaFoldDB" id="T1FWX6"/>
<keyword evidence="2" id="KW-1003">Cell membrane</keyword>
<dbReference type="GeneID" id="20213324"/>
<evidence type="ECO:0000256" key="3">
    <source>
        <dbReference type="ARBA" id="ARBA00022692"/>
    </source>
</evidence>
<dbReference type="PRINTS" id="PR00243">
    <property type="entry name" value="MUSCARINICR"/>
</dbReference>
<feature type="transmembrane region" description="Helical" evidence="11">
    <location>
        <begin position="20"/>
        <end position="53"/>
    </location>
</feature>
<dbReference type="eggNOG" id="KOG3656">
    <property type="taxonomic scope" value="Eukaryota"/>
</dbReference>
<dbReference type="GO" id="GO:0071880">
    <property type="term" value="P:adenylate cyclase-activating adrenergic receptor signaling pathway"/>
    <property type="evidence" value="ECO:0000318"/>
    <property type="project" value="GO_Central"/>
</dbReference>
<dbReference type="Pfam" id="PF00001">
    <property type="entry name" value="7tm_1"/>
    <property type="match status" value="1"/>
</dbReference>
<dbReference type="EnsemblMetazoa" id="HelroT62237">
    <property type="protein sequence ID" value="HelroP62237"/>
    <property type="gene ID" value="HelroG62237"/>
</dbReference>
<dbReference type="GO" id="GO:0005886">
    <property type="term" value="C:plasma membrane"/>
    <property type="evidence" value="ECO:0000318"/>
    <property type="project" value="GO_Central"/>
</dbReference>
<dbReference type="PANTHER" id="PTHR24247">
    <property type="entry name" value="5-HYDROXYTRYPTAMINE RECEPTOR"/>
    <property type="match status" value="1"/>
</dbReference>
<proteinExistence type="inferred from homology"/>
<comment type="similarity">
    <text evidence="10">Belongs to the G-protein coupled receptor 1 family.</text>
</comment>
<keyword evidence="6 11" id="KW-0472">Membrane</keyword>
<evidence type="ECO:0000256" key="11">
    <source>
        <dbReference type="SAM" id="Phobius"/>
    </source>
</evidence>
<evidence type="ECO:0000313" key="15">
    <source>
        <dbReference type="Proteomes" id="UP000015101"/>
    </source>
</evidence>
<dbReference type="Gene3D" id="1.20.1070.10">
    <property type="entry name" value="Rhodopsin 7-helix transmembrane proteins"/>
    <property type="match status" value="1"/>
</dbReference>
<dbReference type="KEGG" id="hro:HELRODRAFT_62237"/>
<dbReference type="STRING" id="6412.T1FWX6"/>
<dbReference type="EMBL" id="AMQM01000097">
    <property type="status" value="NOT_ANNOTATED_CDS"/>
    <property type="molecule type" value="Genomic_DNA"/>
</dbReference>
<evidence type="ECO:0000256" key="9">
    <source>
        <dbReference type="ARBA" id="ARBA00023224"/>
    </source>
</evidence>
<keyword evidence="5 10" id="KW-0297">G-protein coupled receptor</keyword>
<evidence type="ECO:0000256" key="8">
    <source>
        <dbReference type="ARBA" id="ARBA00023170"/>
    </source>
</evidence>
<organism evidence="14 15">
    <name type="scientific">Helobdella robusta</name>
    <name type="common">Californian leech</name>
    <dbReference type="NCBI Taxonomy" id="6412"/>
    <lineage>
        <taxon>Eukaryota</taxon>
        <taxon>Metazoa</taxon>
        <taxon>Spiralia</taxon>
        <taxon>Lophotrochozoa</taxon>
        <taxon>Annelida</taxon>
        <taxon>Clitellata</taxon>
        <taxon>Hirudinea</taxon>
        <taxon>Rhynchobdellida</taxon>
        <taxon>Glossiphoniidae</taxon>
        <taxon>Helobdella</taxon>
    </lineage>
</organism>
<dbReference type="EMBL" id="KB095811">
    <property type="protein sequence ID" value="ESO12184.1"/>
    <property type="molecule type" value="Genomic_DNA"/>
</dbReference>
<evidence type="ECO:0000256" key="4">
    <source>
        <dbReference type="ARBA" id="ARBA00022989"/>
    </source>
</evidence>
<feature type="transmembrane region" description="Helical" evidence="11">
    <location>
        <begin position="65"/>
        <end position="88"/>
    </location>
</feature>
<dbReference type="FunFam" id="1.20.1070.10:FF:000365">
    <property type="entry name" value="Muscarinic acetylcholine receptor gar-2"/>
    <property type="match status" value="1"/>
</dbReference>
<dbReference type="CTD" id="20213324"/>
<keyword evidence="4 11" id="KW-1133">Transmembrane helix</keyword>